<feature type="region of interest" description="Disordered" evidence="1">
    <location>
        <begin position="3232"/>
        <end position="3252"/>
    </location>
</feature>
<dbReference type="EMBL" id="CP000471">
    <property type="protein sequence ID" value="ABK45045.1"/>
    <property type="molecule type" value="Genomic_DNA"/>
</dbReference>
<feature type="compositionally biased region" description="Polar residues" evidence="1">
    <location>
        <begin position="3232"/>
        <end position="3243"/>
    </location>
</feature>
<protein>
    <submittedName>
        <fullName evidence="2">Hemolysin-type calcium-binding region</fullName>
    </submittedName>
</protein>
<organism evidence="2 3">
    <name type="scientific">Magnetococcus marinus (strain ATCC BAA-1437 / JCM 17883 / MC-1)</name>
    <dbReference type="NCBI Taxonomy" id="156889"/>
    <lineage>
        <taxon>Bacteria</taxon>
        <taxon>Pseudomonadati</taxon>
        <taxon>Pseudomonadota</taxon>
        <taxon>Magnetococcia</taxon>
        <taxon>Magnetococcales</taxon>
        <taxon>Magnetococcaceae</taxon>
        <taxon>Magnetococcus</taxon>
    </lineage>
</organism>
<dbReference type="Proteomes" id="UP000002586">
    <property type="component" value="Chromosome"/>
</dbReference>
<dbReference type="HOGENOM" id="CLU_223995_0_0_5"/>
<proteinExistence type="predicted"/>
<feature type="region of interest" description="Disordered" evidence="1">
    <location>
        <begin position="3052"/>
        <end position="3073"/>
    </location>
</feature>
<feature type="compositionally biased region" description="Polar residues" evidence="1">
    <location>
        <begin position="37"/>
        <end position="54"/>
    </location>
</feature>
<evidence type="ECO:0000313" key="2">
    <source>
        <dbReference type="EMBL" id="ABK45045.1"/>
    </source>
</evidence>
<dbReference type="SUPFAM" id="SSF51120">
    <property type="entry name" value="beta-Roll"/>
    <property type="match status" value="1"/>
</dbReference>
<dbReference type="InterPro" id="IPR011049">
    <property type="entry name" value="Serralysin-like_metalloprot_C"/>
</dbReference>
<accession>A0LAQ2</accession>
<gene>
    <name evidence="2" type="ordered locus">Mmc1_2545</name>
</gene>
<dbReference type="STRING" id="156889.Mmc1_2545"/>
<dbReference type="KEGG" id="mgm:Mmc1_2545"/>
<evidence type="ECO:0000256" key="1">
    <source>
        <dbReference type="SAM" id="MobiDB-lite"/>
    </source>
</evidence>
<name>A0LAQ2_MAGMM</name>
<reference evidence="2 3" key="2">
    <citation type="journal article" date="2012" name="Int. J. Syst. Evol. Microbiol.">
        <title>Magnetococcus marinus gen. nov., sp. nov., a marine, magnetotactic bacterium that represents a novel lineage (Magnetococcaceae fam. nov.; Magnetococcales ord. nov.) at the base of the Alphaproteobacteria.</title>
        <authorList>
            <person name="Bazylinski D.A."/>
            <person name="Williams T.J."/>
            <person name="Lefevre C.T."/>
            <person name="Berg R.J."/>
            <person name="Zhang C.L."/>
            <person name="Bowser S.S."/>
            <person name="Dean A.J."/>
            <person name="Beveridge T.J."/>
        </authorList>
    </citation>
    <scope>NUCLEOTIDE SEQUENCE [LARGE SCALE GENOMIC DNA]</scope>
    <source>
        <strain evidence="3">ATCC BAA-1437 / JCM 17883 / MC-1</strain>
    </source>
</reference>
<evidence type="ECO:0000313" key="3">
    <source>
        <dbReference type="Proteomes" id="UP000002586"/>
    </source>
</evidence>
<dbReference type="eggNOG" id="COG2931">
    <property type="taxonomic scope" value="Bacteria"/>
</dbReference>
<feature type="region of interest" description="Disordered" evidence="1">
    <location>
        <begin position="1"/>
        <end position="69"/>
    </location>
</feature>
<keyword evidence="3" id="KW-1185">Reference proteome</keyword>
<reference evidence="3" key="1">
    <citation type="journal article" date="2009" name="Appl. Environ. Microbiol.">
        <title>Complete genome sequence of the chemolithoautotrophic marine magnetotactic coccus strain MC-1.</title>
        <authorList>
            <person name="Schubbe S."/>
            <person name="Williams T.J."/>
            <person name="Xie G."/>
            <person name="Kiss H.E."/>
            <person name="Brettin T.S."/>
            <person name="Martinez D."/>
            <person name="Ross C.A."/>
            <person name="Schuler D."/>
            <person name="Cox B.L."/>
            <person name="Nealson K.H."/>
            <person name="Bazylinski D.A."/>
        </authorList>
    </citation>
    <scope>NUCLEOTIDE SEQUENCE [LARGE SCALE GENOMIC DNA]</scope>
    <source>
        <strain evidence="3">ATCC BAA-1437 / JCM 17883 / MC-1</strain>
    </source>
</reference>
<sequence length="4451" mass="451646">MAGDGIMAEDTGNQTPKVQVAADDGEEARQNLDDMTVLQNDNSVNLDAEQQQGHDGSRNQNEDLQSMSTIQMGSRVIPNESVTTDAEIAAVESGTVEVEKTDNEAPVQAESNIADAQGSEGGDFAITPPTAGIASQAGFQFGLPETEAAIPANNESEPNAAVDEPAAIATPEQTAFAPESTTPEVVEEEVAAEEEAVVEEETPDETEVDDTLLADGITLTPEAAAGNEDGWIDINLNVSQEDGAEQLVVKIEGVPEGSEIRSDAADAFLAENPDAENPIVDNGDGTWTITGDFADGLQLLPPADSNEDFTLNVTATTTETSSGLSNTVTADLNVTVASVADAPDLSAADATGNEDATTIPLNIETAITDMDGSESITSVVISGVPDTVTLSAGTDNGDGTWTLEAGDLDGLSATVDGNVSGVFDMGVTVNVLDVDGDSGGDDTTSASTSFTLTVNPDADEVTFTAGSASGAEDSWIDVNSSFAVTDTDGSEAVTGVTITGIPEGATLQMADGTPIEITDGSATLSMDQVTDNGDGSYSLAGLQVMAPADSNENFELGIRVTTTDDNGATTDTEITNGTISVEVASVADAPELSAGDVTGGEDATTIPLDIASAVTDMDGSESITSVVISGVPDTVTLSAGTDNGDGTWTLEAGDLDGLSATVDGNVSGVFDMGVTVNVLDVDGDSGGDDTTSASTSFTLTVNPDADEVTFTAGSASGAEDSWIDVNSSFAVTDTDGSEAVTGVTITGIPEGATLQMADGTPIEITDGSATLSMDQVTDNGDGSYSLAGLQVMAPADSNENFELGIRVTTTDDNGVSTDTEITNGSISVEVASVADAPELSAGDVTGGEDATTIPLDIASAVTDMDGSESITSVVISGVPDTVTLSAGTDNGDGTWTLEAGDLDGLSATVDGNVSGVFDMGVTVNVLDADGDSGGDDTSSASTSFTLTVNPDADEVTFTAGSASGAEDSWIDVNSSFAVTDTDGSEAVTGVTITGIPEGATLQMADGTPIEITDGSATLSMDQVTDNGDGSYSLAGLQVMAPADSNENFELGIRVTTTDDNGVSTDSEITNGTISVEVASVADAPELSAGDVTGGEDATTIPLDIASAVTDMDGSESITSVVISGVPDTVTLSAGTDNGDGTWTLEAGDLDGLSATVDGNVSGVFDMGVTVNVLDADGDSGGDDTSSASTSFTLTVNPDADEVTFTAGSASGAEDSWIDVNSSFAVTDTDGSEAVTGVTITGIPEGATLQMADGTPIEITDGSATLSMDQVTDNGDGSYSLAGLQVMAPADSNDNFELGIRVTTTDDNGATTDSEITNGTISVEVASVADAPELSAGDVTGGEDATTIPLDIASAVTDMDGSESITSVVISGVPDTVTLSAGTDNGDGTWTLEAGDLDGLSATVDGNVSGVFDMGVTVNVLDADGDSGGDDTSSASTSFTLTVNPDADEVTFTAGSASGAEDSWIDVNSSFAVTDTDGSEAVTGVTITGIPEGATLQMADGTPIEITDGSATLSMDQVTDNGDGSYSLAGLQVMAPADSNDNFELGIRVTTTDDNGATTDSEITNGTISVEVASVADAPELSAGDVTGGEDATTIPLDIASAVTDMDGSESITSVVISGVPDTVTLSAGTDNGDGTWTLEAGDLDGLSATVDGNVSGVFDMGVTVNVLDADGDSGGDDTSSASTSFTLTVNPDADEVTFTAGSASGAEDSWIDVNSSFAVTDTDGSEAVTGVTITGIPEGATLQMADGTPIEITDGSATLSMDQVTDNGDGSYSLAGLQVMAPADSNVDFELGIRVTTIDDNGATTDTEITNGTISVEVTGVADDPSLTVNDTTGTEDQAITLDISGGLADVDGSETLVVTIGGVPAGAQLSAGTDNGDGTWTITSTGDAPVDFSAIQLTDLPEDYSGKFDLDVSWNLNDVGDDGVTVDDSLNGSSSFTVTVNPDADAPDLNVGDVVGQEDATSIPLDIAAAVTDTDGSESITSVVISDVPDTVTLSAGTDNGDGTWTLSVGDLDGLSATVDGDVSGVFNMGVTVHVLDDGANSGGTDTTSVSSQFTLTVNPEADGVEITAGSASGREDQWISVNEPTFALQDTDGSESVTGVTLTGIPDGTEIRLADGTEITVNADGTAVIPMGAVTETATEGTFTIDGLEIKAPSDSNVDFSLGITVETTDSNGVTTDTVLDSGAIHVEVTSVADTPDLVANNVAGNEDAATIPLDIAAAVTDMDGSESITSVVISGVPDTVTLSAGTDNGDGTWTLEAGDLDGLSATVDGDVSGVFDMGVTVNVLDADADGAAGDDTTSRSTSFTLTVNPDSDGVSIVDGSASGLEDQWISVNEPVFTLLDTDGSEHVTGVVITGIPAGAELQMSDGTPINVNNGRATIPMDYVVEGDAENSYTINGLEIKAPADSNVDFDLGIRVTTIDSNGVTNDTARTNGTISVEVTGVADDPSLAFNDTTGTEDQAITLDISGGLADVDGSETLVVTIGGVPAGAQLSAGTDNGDGTWTITSTGDAPVDFSAIQLTDLPEDYSGQFGLDVSWNLNDYAEDGVTVDDALSGSSSFTVTVNPDADEVSVTSSASGSEDSWIDVSTSFAITDNDGSESVGSVTFSGLPAGASLQIVDPDSGDIIDLGTSTGTGDSFTIPAEYVVTSDHENFEVVGLQVQAPADSNVDFNMNLNVEVTDDNGITTDTITSTNAVHVEVVGVADGVQNMADAQDVDVREDNWFYLNSSSNGPGISSDLIDTDGSEQIFYQINADSSDVKLQVKVGNNWTTQSTDGDGNWNVSAADVDSGKVRMYGGSNEDSDFTVNVNAYTKDFAEDGSTVDDVSSLQSTSFSVNVQSDADGTKISFSGAGVEDTAITINNSIQLNDTDGSESLQGPVIISGVPEGATLSIVGDNAGFIHDNGDGSYSIDQEALSPTANNAHGDYKWEIPGLTFTPAENDSTDVKLTFTTTTVEATDDGNGYATQLTSKAVTIRVDADADGATINTVDAHGLEDHAISLEPTITLNGDIDGSETILGDVIITSDDPGAAGATMVVNGVTIQSSSHTVTTPVTDGAGNVVLGDNGKPQTTTETTTTWRVPTALLSVTVDGDGNTTGWTFDTMTVTPPENSDADFQLDFALVISDDGQDTAMATGSIHVEVDAVADAPELSVGNVGGTEDTAISLNINAALVDVDGSESMSVVIAGVPSGAMLSAGTDNGDGTWTLEPGDLQGLTITPPAQSNDAMHLTVTATSTESNPTTDQDAGTVDTPRASTSASFSVTVIGDADAAEFGDLSASMVEDQVVAGAPNGSVLLDLTSITLGADADDNSEQLSVVLSIPNDAPAGTYLWAPEADDLSYAGNGNWVVSEDAMGSIRLVTPEDYSGEINVDVAITVTERGFQVDDQGNLMLDGNGERIELTGGDKWTTTEQFHVTVIADADEPHISIQAAGHEDMDGGIPFTISPSVTDGNAHGGAEVITSVTVSDIPANVVLMQDGLPLTPDADGNYVFEPDNLDGLTLVTPTHSNEDFQVTVTATAMDNNGDVESNSVVHTVDVVGVADGVNDLVVDSDNGFVSDGVHQIPLQIDSTMIDQDGSEARYYIVSDLPDGAFLAAGVDGAGNAIHAGINAGEGQWIVTEDQLAQLHIVPQGGLVTGDHFDITVTAVTVENDGDVNFDSHVTVSINIDTDLDQSGNPGPGNGHPNSDVAWDGEVSGVAITSGGVGNEDSTIDMGVAATALQDNGTEITSFVIADADLPEGASLSAGIFNPLNGTWVFTAEQVETLEITPPEDFSGEMNIPMQAITIDVNGQELVQDHIVTVDVNAITDGPNIHISPVGGMEDSAIEIQVTLNMPDADGSETLSGVVVVEGVPEGATLSLGEQNPDTGNWEIPVAELTVTGSAEDGTATSWRTDGLTLTPPEDGNTNFNLTFKATGGEGGVDGAEDITVSATVNVNVVADADDVLLTVQDQVVTGLEDTGFELEGLSAVLDGSGAESINVVISGFPEGTTFSHGFNNGDGTWSVAPDDLDDLSVKPPVDFSGNMDLQLTSYSVDRDPDTGEIDIQANSSAEFTVTFEADADIFNASAEDAAGIENSAISLNLSAASLDMSDASPETMLIILDGLPDGSQLSVGTDNGDGTWSLTGDQLNGLTMTPPEEFTGTIHVTMSVSSDQNNVNVVDMDLGFTIEVDDTPVVTMDEMLVYDDIGDGLVDIGSHITITDTDSQNFSGATIAITDGEGAGDSFSFNGFQVSELVADDGSSTFMIDGTNITVSGGGFGGEGDLVLSGVESTDTYENVLHSIQLDVDEPGTRSLSVEVTDEEGATSEAGLFDVAVTQDEIQGTAGDDVMTGTDGNDHLSGGDGNDIFQGGMGDDILAGGAGDDLFIFGMNDGSDFISGGADYNDVIRMDGMTSDPVLDLGDVGNWTIDTNSDFTLQTIDVGGDVFDAITFDAGDAAGYITLEDGTQIDFDGIDQIIW</sequence>
<dbReference type="PRINTS" id="PR00313">
    <property type="entry name" value="CABNDNGRPT"/>
</dbReference>